<dbReference type="PROSITE" id="PS50294">
    <property type="entry name" value="WD_REPEATS_REGION"/>
    <property type="match status" value="2"/>
</dbReference>
<proteinExistence type="predicted"/>
<dbReference type="InterPro" id="IPR001680">
    <property type="entry name" value="WD40_rpt"/>
</dbReference>
<dbReference type="Pfam" id="PF00400">
    <property type="entry name" value="WD40"/>
    <property type="match status" value="3"/>
</dbReference>
<evidence type="ECO:0000256" key="4">
    <source>
        <dbReference type="SAM" id="MobiDB-lite"/>
    </source>
</evidence>
<feature type="region of interest" description="Disordered" evidence="4">
    <location>
        <begin position="487"/>
        <end position="512"/>
    </location>
</feature>
<dbReference type="InterPro" id="IPR015943">
    <property type="entry name" value="WD40/YVTN_repeat-like_dom_sf"/>
</dbReference>
<dbReference type="InterPro" id="IPR051858">
    <property type="entry name" value="WD_repeat_GAD-1"/>
</dbReference>
<feature type="region of interest" description="Disordered" evidence="4">
    <location>
        <begin position="1"/>
        <end position="84"/>
    </location>
</feature>
<dbReference type="SMART" id="SM00320">
    <property type="entry name" value="WD40"/>
    <property type="match status" value="4"/>
</dbReference>
<dbReference type="STRING" id="1081102.A0A167N385"/>
<feature type="compositionally biased region" description="Acidic residues" evidence="4">
    <location>
        <begin position="1"/>
        <end position="15"/>
    </location>
</feature>
<evidence type="ECO:0000256" key="3">
    <source>
        <dbReference type="PROSITE-ProRule" id="PRU00221"/>
    </source>
</evidence>
<dbReference type="PROSITE" id="PS50082">
    <property type="entry name" value="WD_REPEATS_2"/>
    <property type="match status" value="3"/>
</dbReference>
<accession>A0A167N385</accession>
<sequence>MSDSDEYDEQALAEDDALKSFLPASFGKKTQETDIEAQIERSRRPVWKPQKPDAEGKKLKEGGSNSSDSDSDDDSDDDDEDDLDRFPLSHEIVFKTHEKAVTSLSLDPGGSRMVTGSRDCSVKLYDFAAMTPTTLRAFKSVDPWHTKSAAANESHPVNSVVFNPNAGSTFLCITAHPQAKIMSRDGEVLTEFVKGDMYLRDMHHTKGHVGEVAAGAWHPADRDVCVTAGADSTLRIWDVHNKRSQRDVIVFKSRAAGSAGRTRMTAVAWGAPEGGGSANNVIVAAALDGSLVLYSGNGPYARPAAEIRDAHRPGTWTGGLDISTDGRMVVTRGGDGFIKLWDTRKFKQPLVTVAHPATSDRFPNSTIRYGPASTSILTGSATGDLYVLNPGNLQPDVVTPVTPGAALIAVEWHAKLNQVVTGSANGETHVLFDPARSARGAVDVVRRAPKKRHVDDDAAFTMDQSALGLSGDSIVVPGAQPRVRRTGMSASGKAYDPRRPHMPQPTPFMRSRPDEKHIEQNIPLSRMLHEDPREALLKYADIAEKDPIFTGAYKHTAPVTEYADLSDEEENAPDKKKVKR</sequence>
<evidence type="ECO:0000313" key="5">
    <source>
        <dbReference type="EMBL" id="OAA55076.1"/>
    </source>
</evidence>
<feature type="compositionally biased region" description="Acidic residues" evidence="4">
    <location>
        <begin position="69"/>
        <end position="83"/>
    </location>
</feature>
<dbReference type="GO" id="GO:0000724">
    <property type="term" value="P:double-strand break repair via homologous recombination"/>
    <property type="evidence" value="ECO:0007669"/>
    <property type="project" value="EnsemblFungi"/>
</dbReference>
<dbReference type="AlphaFoldDB" id="A0A167N385"/>
<dbReference type="PROSITE" id="PS00678">
    <property type="entry name" value="WD_REPEATS_1"/>
    <property type="match status" value="1"/>
</dbReference>
<dbReference type="OrthoDB" id="10264376at2759"/>
<dbReference type="GO" id="GO:0080008">
    <property type="term" value="C:Cul4-RING E3 ubiquitin ligase complex"/>
    <property type="evidence" value="ECO:0007669"/>
    <property type="project" value="EnsemblFungi"/>
</dbReference>
<dbReference type="InterPro" id="IPR019775">
    <property type="entry name" value="WD40_repeat_CS"/>
</dbReference>
<comment type="caution">
    <text evidence="5">The sequence shown here is derived from an EMBL/GenBank/DDBJ whole genome shotgun (WGS) entry which is preliminary data.</text>
</comment>
<keyword evidence="2" id="KW-0677">Repeat</keyword>
<dbReference type="GO" id="GO:0005634">
    <property type="term" value="C:nucleus"/>
    <property type="evidence" value="ECO:0007669"/>
    <property type="project" value="EnsemblFungi"/>
</dbReference>
<evidence type="ECO:0000256" key="2">
    <source>
        <dbReference type="ARBA" id="ARBA00022737"/>
    </source>
</evidence>
<keyword evidence="6" id="KW-1185">Reference proteome</keyword>
<evidence type="ECO:0000313" key="6">
    <source>
        <dbReference type="Proteomes" id="UP000076874"/>
    </source>
</evidence>
<dbReference type="SUPFAM" id="SSF50978">
    <property type="entry name" value="WD40 repeat-like"/>
    <property type="match status" value="1"/>
</dbReference>
<dbReference type="Proteomes" id="UP000076874">
    <property type="component" value="Unassembled WGS sequence"/>
</dbReference>
<organism evidence="5 6">
    <name type="scientific">Niveomyces insectorum RCEF 264</name>
    <dbReference type="NCBI Taxonomy" id="1081102"/>
    <lineage>
        <taxon>Eukaryota</taxon>
        <taxon>Fungi</taxon>
        <taxon>Dikarya</taxon>
        <taxon>Ascomycota</taxon>
        <taxon>Pezizomycotina</taxon>
        <taxon>Sordariomycetes</taxon>
        <taxon>Hypocreomycetidae</taxon>
        <taxon>Hypocreales</taxon>
        <taxon>Cordycipitaceae</taxon>
        <taxon>Niveomyces</taxon>
    </lineage>
</organism>
<dbReference type="EMBL" id="AZHD01000021">
    <property type="protein sequence ID" value="OAA55076.1"/>
    <property type="molecule type" value="Genomic_DNA"/>
</dbReference>
<dbReference type="PANTHER" id="PTHR16017">
    <property type="entry name" value="GASTRULATION DEFECTIVE PROTEIN 1-RELATED"/>
    <property type="match status" value="1"/>
</dbReference>
<gene>
    <name evidence="5" type="ORF">SPI_08580</name>
</gene>
<dbReference type="PANTHER" id="PTHR16017:SF0">
    <property type="entry name" value="WD REPEAT-CONTAINING PROTEIN 70"/>
    <property type="match status" value="1"/>
</dbReference>
<keyword evidence="1 3" id="KW-0853">WD repeat</keyword>
<feature type="repeat" description="WD" evidence="3">
    <location>
        <begin position="320"/>
        <end position="344"/>
    </location>
</feature>
<feature type="repeat" description="WD" evidence="3">
    <location>
        <begin position="94"/>
        <end position="135"/>
    </location>
</feature>
<reference evidence="5 6" key="1">
    <citation type="journal article" date="2016" name="Genome Biol. Evol.">
        <title>Divergent and convergent evolution of fungal pathogenicity.</title>
        <authorList>
            <person name="Shang Y."/>
            <person name="Xiao G."/>
            <person name="Zheng P."/>
            <person name="Cen K."/>
            <person name="Zhan S."/>
            <person name="Wang C."/>
        </authorList>
    </citation>
    <scope>NUCLEOTIDE SEQUENCE [LARGE SCALE GENOMIC DNA]</scope>
    <source>
        <strain evidence="5 6">RCEF 264</strain>
    </source>
</reference>
<dbReference type="InterPro" id="IPR036322">
    <property type="entry name" value="WD40_repeat_dom_sf"/>
</dbReference>
<dbReference type="GO" id="GO:0035861">
    <property type="term" value="C:site of double-strand break"/>
    <property type="evidence" value="ECO:0007669"/>
    <property type="project" value="EnsemblFungi"/>
</dbReference>
<protein>
    <submittedName>
        <fullName evidence="5">WD repeat protein</fullName>
    </submittedName>
</protein>
<feature type="repeat" description="WD" evidence="3">
    <location>
        <begin position="205"/>
        <end position="247"/>
    </location>
</feature>
<feature type="compositionally biased region" description="Basic and acidic residues" evidence="4">
    <location>
        <begin position="50"/>
        <end position="61"/>
    </location>
</feature>
<evidence type="ECO:0000256" key="1">
    <source>
        <dbReference type="ARBA" id="ARBA00022574"/>
    </source>
</evidence>
<name>A0A167N385_9HYPO</name>
<feature type="region of interest" description="Disordered" evidence="4">
    <location>
        <begin position="557"/>
        <end position="580"/>
    </location>
</feature>
<dbReference type="Gene3D" id="2.130.10.10">
    <property type="entry name" value="YVTN repeat-like/Quinoprotein amine dehydrogenase"/>
    <property type="match status" value="2"/>
</dbReference>